<gene>
    <name evidence="1" type="ORF">LCGC14_1898960</name>
</gene>
<dbReference type="AlphaFoldDB" id="A0A0F9GKJ4"/>
<sequence length="63" mass="7443">MDKEIIDLVYRCYLGKTMGKRLGAICKLVKEYEGKEFFKKYSMPGDSIIEFLEKCEKQGLKLW</sequence>
<proteinExistence type="predicted"/>
<name>A0A0F9GKJ4_9ZZZZ</name>
<reference evidence="1" key="1">
    <citation type="journal article" date="2015" name="Nature">
        <title>Complex archaea that bridge the gap between prokaryotes and eukaryotes.</title>
        <authorList>
            <person name="Spang A."/>
            <person name="Saw J.H."/>
            <person name="Jorgensen S.L."/>
            <person name="Zaremba-Niedzwiedzka K."/>
            <person name="Martijn J."/>
            <person name="Lind A.E."/>
            <person name="van Eijk R."/>
            <person name="Schleper C."/>
            <person name="Guy L."/>
            <person name="Ettema T.J."/>
        </authorList>
    </citation>
    <scope>NUCLEOTIDE SEQUENCE</scope>
</reference>
<accession>A0A0F9GKJ4</accession>
<comment type="caution">
    <text evidence="1">The sequence shown here is derived from an EMBL/GenBank/DDBJ whole genome shotgun (WGS) entry which is preliminary data.</text>
</comment>
<organism evidence="1">
    <name type="scientific">marine sediment metagenome</name>
    <dbReference type="NCBI Taxonomy" id="412755"/>
    <lineage>
        <taxon>unclassified sequences</taxon>
        <taxon>metagenomes</taxon>
        <taxon>ecological metagenomes</taxon>
    </lineage>
</organism>
<protein>
    <submittedName>
        <fullName evidence="1">Uncharacterized protein</fullName>
    </submittedName>
</protein>
<dbReference type="EMBL" id="LAZR01019850">
    <property type="protein sequence ID" value="KKL91011.1"/>
    <property type="molecule type" value="Genomic_DNA"/>
</dbReference>
<evidence type="ECO:0000313" key="1">
    <source>
        <dbReference type="EMBL" id="KKL91011.1"/>
    </source>
</evidence>